<reference evidence="4 5" key="1">
    <citation type="submission" date="2021-08" db="EMBL/GenBank/DDBJ databases">
        <title>Nocardioides bacterium WL0053 sp. nov., isolated from the sediment.</title>
        <authorList>
            <person name="Wang L."/>
            <person name="Zhang D."/>
            <person name="Zhang A."/>
        </authorList>
    </citation>
    <scope>NUCLEOTIDE SEQUENCE [LARGE SCALE GENOMIC DNA]</scope>
    <source>
        <strain evidence="4 5">WL0053</strain>
    </source>
</reference>
<feature type="domain" description="Nudix hydrolase" evidence="3">
    <location>
        <begin position="24"/>
        <end position="152"/>
    </location>
</feature>
<evidence type="ECO:0000313" key="5">
    <source>
        <dbReference type="Proteomes" id="UP000754710"/>
    </source>
</evidence>
<evidence type="ECO:0000259" key="3">
    <source>
        <dbReference type="PROSITE" id="PS51462"/>
    </source>
</evidence>
<dbReference type="InterPro" id="IPR020084">
    <property type="entry name" value="NUDIX_hydrolase_CS"/>
</dbReference>
<dbReference type="EMBL" id="JAIEZQ010000001">
    <property type="protein sequence ID" value="MBY9073258.1"/>
    <property type="molecule type" value="Genomic_DNA"/>
</dbReference>
<dbReference type="PANTHER" id="PTHR43046">
    <property type="entry name" value="GDP-MANNOSE MANNOSYL HYDROLASE"/>
    <property type="match status" value="1"/>
</dbReference>
<evidence type="ECO:0000313" key="4">
    <source>
        <dbReference type="EMBL" id="MBY9073258.1"/>
    </source>
</evidence>
<keyword evidence="2" id="KW-0378">Hydrolase</keyword>
<dbReference type="PROSITE" id="PS00893">
    <property type="entry name" value="NUDIX_BOX"/>
    <property type="match status" value="1"/>
</dbReference>
<dbReference type="InterPro" id="IPR015797">
    <property type="entry name" value="NUDIX_hydrolase-like_dom_sf"/>
</dbReference>
<dbReference type="PROSITE" id="PS51462">
    <property type="entry name" value="NUDIX"/>
    <property type="match status" value="1"/>
</dbReference>
<name>A0ABS7RE07_9ACTN</name>
<dbReference type="PANTHER" id="PTHR43046:SF16">
    <property type="entry name" value="ADP-RIBOSE PYROPHOSPHATASE YJHB-RELATED"/>
    <property type="match status" value="1"/>
</dbReference>
<dbReference type="Proteomes" id="UP000754710">
    <property type="component" value="Unassembled WGS sequence"/>
</dbReference>
<gene>
    <name evidence="4" type="ORF">K1X13_00350</name>
</gene>
<keyword evidence="5" id="KW-1185">Reference proteome</keyword>
<dbReference type="Pfam" id="PF00293">
    <property type="entry name" value="NUDIX"/>
    <property type="match status" value="1"/>
</dbReference>
<sequence>MYGGPVPIPDFVLRLREKVGHDLLWLPGVTAVVLHRDEVLLVRRSDNGRWAPVTGIVDPGEHPAHTAVREVTEETGVSCRVEALVWVNVTDPTVHANGDHAQYLDHTFRCRYVDGAAHVADDESVEVGWFPVTDLPPMDPALVERIRAAVEHSGPVRLAVAGA</sequence>
<dbReference type="InterPro" id="IPR000086">
    <property type="entry name" value="NUDIX_hydrolase_dom"/>
</dbReference>
<evidence type="ECO:0000256" key="2">
    <source>
        <dbReference type="ARBA" id="ARBA00022801"/>
    </source>
</evidence>
<evidence type="ECO:0000256" key="1">
    <source>
        <dbReference type="ARBA" id="ARBA00001946"/>
    </source>
</evidence>
<proteinExistence type="predicted"/>
<dbReference type="SUPFAM" id="SSF55811">
    <property type="entry name" value="Nudix"/>
    <property type="match status" value="1"/>
</dbReference>
<comment type="cofactor">
    <cofactor evidence="1">
        <name>Mg(2+)</name>
        <dbReference type="ChEBI" id="CHEBI:18420"/>
    </cofactor>
</comment>
<dbReference type="CDD" id="cd18879">
    <property type="entry name" value="NUDIX_Hydrolase"/>
    <property type="match status" value="1"/>
</dbReference>
<comment type="caution">
    <text evidence="4">The sequence shown here is derived from an EMBL/GenBank/DDBJ whole genome shotgun (WGS) entry which is preliminary data.</text>
</comment>
<dbReference type="Gene3D" id="3.90.79.10">
    <property type="entry name" value="Nucleoside Triphosphate Pyrophosphohydrolase"/>
    <property type="match status" value="1"/>
</dbReference>
<protein>
    <submittedName>
        <fullName evidence="4">NUDIX domain-containing protein</fullName>
    </submittedName>
</protein>
<accession>A0ABS7RE07</accession>
<organism evidence="4 5">
    <name type="scientific">Nocardioides jiangsuensis</name>
    <dbReference type="NCBI Taxonomy" id="2866161"/>
    <lineage>
        <taxon>Bacteria</taxon>
        <taxon>Bacillati</taxon>
        <taxon>Actinomycetota</taxon>
        <taxon>Actinomycetes</taxon>
        <taxon>Propionibacteriales</taxon>
        <taxon>Nocardioidaceae</taxon>
        <taxon>Nocardioides</taxon>
    </lineage>
</organism>